<evidence type="ECO:0000256" key="1">
    <source>
        <dbReference type="SAM" id="MobiDB-lite"/>
    </source>
</evidence>
<dbReference type="RefSeq" id="XP_007689486.1">
    <property type="nucleotide sequence ID" value="XM_007691296.1"/>
</dbReference>
<dbReference type="HOGENOM" id="CLU_1045812_0_0_1"/>
<name>W6YX74_COCMI</name>
<evidence type="ECO:0000313" key="2">
    <source>
        <dbReference type="EMBL" id="EUC43997.1"/>
    </source>
</evidence>
<evidence type="ECO:0000313" key="3">
    <source>
        <dbReference type="Proteomes" id="UP000054032"/>
    </source>
</evidence>
<dbReference type="KEGG" id="bor:COCMIDRAFT_38121"/>
<sequence length="266" mass="26221">MMLVPTTKVVALSVAVAVRDTIGATLLTEDGLTGMMRVGKGVSDAGTGVETTGVEVTGADTEPVPAVGVGSSLSVALVEVCGISVGAPLLAEPVGTDVTVGEADVPTAPVPDGVIPEAGGVMLAGAEAVGVRPVEERTSEVGTPDETGVEAGTGTDPVGTVPEEGNTPDDGRISDAKLEAETVGTTIGSLVGMPVPTDEASEETIVGRRLASPEVGTGVGAVEARPVPEGRMPDTSGRMDELTNCSGCTELVAAASEVGIGPEPRG</sequence>
<gene>
    <name evidence="2" type="ORF">COCMIDRAFT_38121</name>
</gene>
<feature type="region of interest" description="Disordered" evidence="1">
    <location>
        <begin position="131"/>
        <end position="173"/>
    </location>
</feature>
<keyword evidence="3" id="KW-1185">Reference proteome</keyword>
<reference evidence="2 3" key="1">
    <citation type="journal article" date="2013" name="PLoS Genet.">
        <title>Comparative genome structure, secondary metabolite, and effector coding capacity across Cochliobolus pathogens.</title>
        <authorList>
            <person name="Condon B.J."/>
            <person name="Leng Y."/>
            <person name="Wu D."/>
            <person name="Bushley K.E."/>
            <person name="Ohm R.A."/>
            <person name="Otillar R."/>
            <person name="Martin J."/>
            <person name="Schackwitz W."/>
            <person name="Grimwood J."/>
            <person name="MohdZainudin N."/>
            <person name="Xue C."/>
            <person name="Wang R."/>
            <person name="Manning V.A."/>
            <person name="Dhillon B."/>
            <person name="Tu Z.J."/>
            <person name="Steffenson B.J."/>
            <person name="Salamov A."/>
            <person name="Sun H."/>
            <person name="Lowry S."/>
            <person name="LaButti K."/>
            <person name="Han J."/>
            <person name="Copeland A."/>
            <person name="Lindquist E."/>
            <person name="Barry K."/>
            <person name="Schmutz J."/>
            <person name="Baker S.E."/>
            <person name="Ciuffetti L.M."/>
            <person name="Grigoriev I.V."/>
            <person name="Zhong S."/>
            <person name="Turgeon B.G."/>
        </authorList>
    </citation>
    <scope>NUCLEOTIDE SEQUENCE [LARGE SCALE GENOMIC DNA]</scope>
    <source>
        <strain evidence="2 3">ATCC 44560</strain>
    </source>
</reference>
<dbReference type="AlphaFoldDB" id="W6YX74"/>
<dbReference type="EMBL" id="KI964014">
    <property type="protein sequence ID" value="EUC43997.1"/>
    <property type="molecule type" value="Genomic_DNA"/>
</dbReference>
<dbReference type="OrthoDB" id="10343064at2759"/>
<dbReference type="GeneID" id="19123401"/>
<protein>
    <submittedName>
        <fullName evidence="2">Uncharacterized protein</fullName>
    </submittedName>
</protein>
<accession>W6YX74</accession>
<organism evidence="2 3">
    <name type="scientific">Bipolaris oryzae ATCC 44560</name>
    <dbReference type="NCBI Taxonomy" id="930090"/>
    <lineage>
        <taxon>Eukaryota</taxon>
        <taxon>Fungi</taxon>
        <taxon>Dikarya</taxon>
        <taxon>Ascomycota</taxon>
        <taxon>Pezizomycotina</taxon>
        <taxon>Dothideomycetes</taxon>
        <taxon>Pleosporomycetidae</taxon>
        <taxon>Pleosporales</taxon>
        <taxon>Pleosporineae</taxon>
        <taxon>Pleosporaceae</taxon>
        <taxon>Bipolaris</taxon>
    </lineage>
</organism>
<proteinExistence type="predicted"/>
<dbReference type="Proteomes" id="UP000054032">
    <property type="component" value="Unassembled WGS sequence"/>
</dbReference>